<dbReference type="InParanoid" id="G0MSA7"/>
<dbReference type="EMBL" id="GL379809">
    <property type="protein sequence ID" value="EGT42618.1"/>
    <property type="molecule type" value="Genomic_DNA"/>
</dbReference>
<evidence type="ECO:0000256" key="5">
    <source>
        <dbReference type="ARBA" id="ARBA00023242"/>
    </source>
</evidence>
<keyword evidence="2" id="KW-0677">Repeat</keyword>
<name>G0MSA7_CAEBE</name>
<dbReference type="GO" id="GO:0031519">
    <property type="term" value="C:PcG protein complex"/>
    <property type="evidence" value="ECO:0007669"/>
    <property type="project" value="TreeGrafter"/>
</dbReference>
<protein>
    <recommendedName>
        <fullName evidence="8">C2H2-type domain-containing protein</fullName>
    </recommendedName>
</protein>
<dbReference type="Proteomes" id="UP000008068">
    <property type="component" value="Unassembled WGS sequence"/>
</dbReference>
<dbReference type="STRING" id="135651.G0MSA7"/>
<feature type="compositionally biased region" description="Basic and acidic residues" evidence="7">
    <location>
        <begin position="97"/>
        <end position="120"/>
    </location>
</feature>
<dbReference type="GO" id="GO:0000981">
    <property type="term" value="F:DNA-binding transcription factor activity, RNA polymerase II-specific"/>
    <property type="evidence" value="ECO:0007669"/>
    <property type="project" value="TreeGrafter"/>
</dbReference>
<dbReference type="FunFam" id="3.30.160.60:FF:000100">
    <property type="entry name" value="Zinc finger 45-like"/>
    <property type="match status" value="1"/>
</dbReference>
<feature type="region of interest" description="Disordered" evidence="7">
    <location>
        <begin position="93"/>
        <end position="120"/>
    </location>
</feature>
<evidence type="ECO:0000256" key="2">
    <source>
        <dbReference type="ARBA" id="ARBA00022737"/>
    </source>
</evidence>
<sequence>MSSNNAVEPKSVGNVGQDLMKALEHLQRARSKMREIDGVTNTKDNQSSKVMRQLEGITAVVERCLGKNQDLGGVISGKMECSTCGSNSVEILSDGQDSSKTKTSVKSDESFVNTTRKDDEGNHAVLNSSVMRMMKVHEAEKEEEDLLLKTIPTSYTSTSTLMPPSKRKKLDRAQKDDNTSTTLNDVPDFGMLLQNIFEASSETLPADSTLSVSTELDDNRKENIEQNTFNEMLQLLLANAGSQGLQVESPSDDDTVSTASSSSQHPDTISKDVVDSITSILEQTKKISEKPNTSTTSFDSQVLKRKTVKPVMSASGEGFLCPHEGCNKIFKERGSVGRHLITHTGKRFQCDQCSASYTQKNALKVHMQVHSNPDLYKCGVCGFKYGTQNGLRQHMKSNGACIRQMNRNPTMDGVGLESSLTDLIQNVIASGATHQQTL</sequence>
<evidence type="ECO:0000256" key="4">
    <source>
        <dbReference type="ARBA" id="ARBA00022833"/>
    </source>
</evidence>
<evidence type="ECO:0000256" key="7">
    <source>
        <dbReference type="SAM" id="MobiDB-lite"/>
    </source>
</evidence>
<evidence type="ECO:0000313" key="9">
    <source>
        <dbReference type="EMBL" id="EGT42618.1"/>
    </source>
</evidence>
<reference evidence="10" key="1">
    <citation type="submission" date="2011-07" db="EMBL/GenBank/DDBJ databases">
        <authorList>
            <consortium name="Caenorhabditis brenneri Sequencing and Analysis Consortium"/>
            <person name="Wilson R.K."/>
        </authorList>
    </citation>
    <scope>NUCLEOTIDE SEQUENCE [LARGE SCALE GENOMIC DNA]</scope>
    <source>
        <strain evidence="10">PB2801</strain>
    </source>
</reference>
<keyword evidence="5" id="KW-0539">Nucleus</keyword>
<accession>G0MSA7</accession>
<evidence type="ECO:0000259" key="8">
    <source>
        <dbReference type="PROSITE" id="PS50157"/>
    </source>
</evidence>
<dbReference type="AlphaFoldDB" id="G0MSA7"/>
<dbReference type="Gene3D" id="3.30.160.60">
    <property type="entry name" value="Classic Zinc Finger"/>
    <property type="match status" value="2"/>
</dbReference>
<gene>
    <name evidence="9" type="ORF">CAEBREN_06537</name>
</gene>
<keyword evidence="4" id="KW-0862">Zinc</keyword>
<evidence type="ECO:0000256" key="1">
    <source>
        <dbReference type="ARBA" id="ARBA00022723"/>
    </source>
</evidence>
<dbReference type="PROSITE" id="PS50157">
    <property type="entry name" value="ZINC_FINGER_C2H2_2"/>
    <property type="match status" value="2"/>
</dbReference>
<feature type="region of interest" description="Disordered" evidence="7">
    <location>
        <begin position="243"/>
        <end position="272"/>
    </location>
</feature>
<dbReference type="InterPro" id="IPR013087">
    <property type="entry name" value="Znf_C2H2_type"/>
</dbReference>
<dbReference type="Pfam" id="PF00096">
    <property type="entry name" value="zf-C2H2"/>
    <property type="match status" value="2"/>
</dbReference>
<proteinExistence type="predicted"/>
<dbReference type="InterPro" id="IPR036236">
    <property type="entry name" value="Znf_C2H2_sf"/>
</dbReference>
<dbReference type="GO" id="GO:0000978">
    <property type="term" value="F:RNA polymerase II cis-regulatory region sequence-specific DNA binding"/>
    <property type="evidence" value="ECO:0007669"/>
    <property type="project" value="TreeGrafter"/>
</dbReference>
<feature type="domain" description="C2H2-type" evidence="8">
    <location>
        <begin position="348"/>
        <end position="375"/>
    </location>
</feature>
<dbReference type="GO" id="GO:0005667">
    <property type="term" value="C:transcription regulator complex"/>
    <property type="evidence" value="ECO:0007669"/>
    <property type="project" value="TreeGrafter"/>
</dbReference>
<dbReference type="eggNOG" id="ENOG502RWTR">
    <property type="taxonomic scope" value="Eukaryota"/>
</dbReference>
<keyword evidence="1" id="KW-0479">Metal-binding</keyword>
<keyword evidence="3 6" id="KW-0863">Zinc-finger</keyword>
<feature type="domain" description="C2H2-type" evidence="8">
    <location>
        <begin position="319"/>
        <end position="348"/>
    </location>
</feature>
<dbReference type="SMART" id="SM00355">
    <property type="entry name" value="ZnF_C2H2"/>
    <property type="match status" value="3"/>
</dbReference>
<dbReference type="PROSITE" id="PS00028">
    <property type="entry name" value="ZINC_FINGER_C2H2_1"/>
    <property type="match status" value="2"/>
</dbReference>
<dbReference type="PANTHER" id="PTHR14003:SF23">
    <property type="entry name" value="ZINC FINGER PROTEIN 143"/>
    <property type="match status" value="1"/>
</dbReference>
<evidence type="ECO:0000313" key="10">
    <source>
        <dbReference type="Proteomes" id="UP000008068"/>
    </source>
</evidence>
<evidence type="ECO:0000256" key="6">
    <source>
        <dbReference type="PROSITE-ProRule" id="PRU00042"/>
    </source>
</evidence>
<dbReference type="GO" id="GO:0000785">
    <property type="term" value="C:chromatin"/>
    <property type="evidence" value="ECO:0007669"/>
    <property type="project" value="TreeGrafter"/>
</dbReference>
<feature type="region of interest" description="Disordered" evidence="7">
    <location>
        <begin position="155"/>
        <end position="184"/>
    </location>
</feature>
<dbReference type="GO" id="GO:0008270">
    <property type="term" value="F:zinc ion binding"/>
    <property type="evidence" value="ECO:0007669"/>
    <property type="project" value="UniProtKB-KW"/>
</dbReference>
<dbReference type="PANTHER" id="PTHR14003">
    <property type="entry name" value="TRANSCRIPTIONAL REPRESSOR PROTEIN YY"/>
    <property type="match status" value="1"/>
</dbReference>
<keyword evidence="10" id="KW-1185">Reference proteome</keyword>
<organism evidence="10">
    <name type="scientific">Caenorhabditis brenneri</name>
    <name type="common">Nematode worm</name>
    <dbReference type="NCBI Taxonomy" id="135651"/>
    <lineage>
        <taxon>Eukaryota</taxon>
        <taxon>Metazoa</taxon>
        <taxon>Ecdysozoa</taxon>
        <taxon>Nematoda</taxon>
        <taxon>Chromadorea</taxon>
        <taxon>Rhabditida</taxon>
        <taxon>Rhabditina</taxon>
        <taxon>Rhabditomorpha</taxon>
        <taxon>Rhabditoidea</taxon>
        <taxon>Rhabditidae</taxon>
        <taxon>Peloderinae</taxon>
        <taxon>Caenorhabditis</taxon>
    </lineage>
</organism>
<dbReference type="SUPFAM" id="SSF57667">
    <property type="entry name" value="beta-beta-alpha zinc fingers"/>
    <property type="match status" value="2"/>
</dbReference>
<dbReference type="OrthoDB" id="6077919at2759"/>
<evidence type="ECO:0000256" key="3">
    <source>
        <dbReference type="ARBA" id="ARBA00022771"/>
    </source>
</evidence>
<dbReference type="HOGENOM" id="CLU_604430_0_0_1"/>